<dbReference type="GO" id="GO:0005634">
    <property type="term" value="C:nucleus"/>
    <property type="evidence" value="ECO:0007669"/>
    <property type="project" value="UniProtKB-SubCell"/>
</dbReference>
<dbReference type="EMBL" id="BTRK01000001">
    <property type="protein sequence ID" value="GMR34046.1"/>
    <property type="molecule type" value="Genomic_DNA"/>
</dbReference>
<accession>A0AAN4Z7S8</accession>
<dbReference type="AlphaFoldDB" id="A0AAN4Z7S8"/>
<evidence type="ECO:0000313" key="15">
    <source>
        <dbReference type="EMBL" id="GMR34046.1"/>
    </source>
</evidence>
<proteinExistence type="inferred from homology"/>
<dbReference type="PROSITE" id="PS51030">
    <property type="entry name" value="NUCLEAR_REC_DBD_2"/>
    <property type="match status" value="1"/>
</dbReference>
<feature type="non-terminal residue" evidence="15">
    <location>
        <position position="1"/>
    </location>
</feature>
<reference evidence="16" key="1">
    <citation type="submission" date="2022-10" db="EMBL/GenBank/DDBJ databases">
        <title>Genome assembly of Pristionchus species.</title>
        <authorList>
            <person name="Yoshida K."/>
            <person name="Sommer R.J."/>
        </authorList>
    </citation>
    <scope>NUCLEOTIDE SEQUENCE [LARGE SCALE GENOMIC DNA]</scope>
    <source>
        <strain evidence="16">RS5460</strain>
    </source>
</reference>
<comment type="subcellular location">
    <subcellularLocation>
        <location evidence="1 11">Nucleus</location>
    </subcellularLocation>
</comment>
<feature type="domain" description="Nuclear receptor" evidence="13">
    <location>
        <begin position="87"/>
        <end position="162"/>
    </location>
</feature>
<evidence type="ECO:0000256" key="2">
    <source>
        <dbReference type="ARBA" id="ARBA00005993"/>
    </source>
</evidence>
<dbReference type="Gene3D" id="1.10.565.10">
    <property type="entry name" value="Retinoid X Receptor"/>
    <property type="match status" value="1"/>
</dbReference>
<dbReference type="GO" id="GO:0008270">
    <property type="term" value="F:zinc ion binding"/>
    <property type="evidence" value="ECO:0007669"/>
    <property type="project" value="UniProtKB-KW"/>
</dbReference>
<dbReference type="InterPro" id="IPR001723">
    <property type="entry name" value="Nuclear_hrmn_rcpt"/>
</dbReference>
<evidence type="ECO:0000256" key="4">
    <source>
        <dbReference type="ARBA" id="ARBA00022771"/>
    </source>
</evidence>
<dbReference type="SUPFAM" id="SSF48508">
    <property type="entry name" value="Nuclear receptor ligand-binding domain"/>
    <property type="match status" value="1"/>
</dbReference>
<dbReference type="PROSITE" id="PS51843">
    <property type="entry name" value="NR_LBD"/>
    <property type="match status" value="1"/>
</dbReference>
<evidence type="ECO:0000256" key="10">
    <source>
        <dbReference type="ARBA" id="ARBA00023242"/>
    </source>
</evidence>
<feature type="compositionally biased region" description="Basic residues" evidence="12">
    <location>
        <begin position="589"/>
        <end position="605"/>
    </location>
</feature>
<dbReference type="Gene3D" id="3.30.50.10">
    <property type="entry name" value="Erythroid Transcription Factor GATA-1, subunit A"/>
    <property type="match status" value="1"/>
</dbReference>
<feature type="region of interest" description="Disordered" evidence="12">
    <location>
        <begin position="1"/>
        <end position="62"/>
    </location>
</feature>
<evidence type="ECO:0000256" key="11">
    <source>
        <dbReference type="RuleBase" id="RU004334"/>
    </source>
</evidence>
<dbReference type="PROSITE" id="PS00031">
    <property type="entry name" value="NUCLEAR_REC_DBD_1"/>
    <property type="match status" value="1"/>
</dbReference>
<evidence type="ECO:0000256" key="1">
    <source>
        <dbReference type="ARBA" id="ARBA00004123"/>
    </source>
</evidence>
<dbReference type="PANTHER" id="PTHR24083">
    <property type="entry name" value="NUCLEAR HORMONE RECEPTOR"/>
    <property type="match status" value="1"/>
</dbReference>
<dbReference type="SMART" id="SM00399">
    <property type="entry name" value="ZnF_C4"/>
    <property type="match status" value="1"/>
</dbReference>
<dbReference type="PRINTS" id="PR00047">
    <property type="entry name" value="STROIDFINGER"/>
</dbReference>
<keyword evidence="10 11" id="KW-0539">Nucleus</keyword>
<dbReference type="InterPro" id="IPR013088">
    <property type="entry name" value="Znf_NHR/GATA"/>
</dbReference>
<evidence type="ECO:0000256" key="7">
    <source>
        <dbReference type="ARBA" id="ARBA00023125"/>
    </source>
</evidence>
<keyword evidence="4 11" id="KW-0863">Zinc-finger</keyword>
<dbReference type="InterPro" id="IPR001628">
    <property type="entry name" value="Znf_hrmn_rcpt"/>
</dbReference>
<feature type="compositionally biased region" description="Low complexity" evidence="12">
    <location>
        <begin position="185"/>
        <end position="208"/>
    </location>
</feature>
<evidence type="ECO:0000256" key="9">
    <source>
        <dbReference type="ARBA" id="ARBA00023170"/>
    </source>
</evidence>
<keyword evidence="3 11" id="KW-0479">Metal-binding</keyword>
<evidence type="ECO:0000256" key="12">
    <source>
        <dbReference type="SAM" id="MobiDB-lite"/>
    </source>
</evidence>
<dbReference type="Pfam" id="PF00105">
    <property type="entry name" value="zf-C4"/>
    <property type="match status" value="1"/>
</dbReference>
<dbReference type="InterPro" id="IPR049636">
    <property type="entry name" value="HNF4-like_DBD"/>
</dbReference>
<sequence>NSQSSIAESMLRSERVKLEDLDKDDQLETSDYASDERSTDYEPLRKMAPLEPMPPSSASSSAAACSSSSLAAADAALLQMPRGIKEELICQVCGDQATGRHYGATTCNGCKGFFRRTVRRGYKYSCRFNGVCNIDKLNRAICRYCRYMRCVNAGMKEDAVQSERDIIGKRQHSASVGSIDTPHNPYAAFSPPSDSPPASAACSAPTTSAKRRQSLDSDIACRRGSTTKRGSPDGSTSVAAAAAATASPLEQWETSQGLLSSLLRSEASIQSLRDSVIKQTETVEYSTMPEEPQRQDTAGGRAATVNDIFTSIHSQLLLVIEWAKTLPPFAALSTEDQTALLRHFASQQLVLCVAYRSINAANTLKLINDSYIPRVGRRGDNMIFYARDCERVLDELVAPMRFLKIDETEFVAMKACILFNPVARGLSSATVMSVLATRRKIFAALESHCKRQRPEDPNRMGDLTFFILGPLQSLANCVSDDVLVSKLSGAARIDLLMEELILSDAEEQKFMLPMRAAEGGAPSTSSQEHLQQMQQQHTAVPSSSLLDDLPGPSTSYGTLSDSQAHRSCSMSSQDLLGELDLFDPLPTSSHHHHQQQHHHQQHPQPHHSMQLNSPLSEYILGPYDPYPRGGGGLFDDDSNYFEDRSHFLDASPPEWASPVLSAIDPPPYNLGGF</sequence>
<keyword evidence="9 11" id="KW-0675">Receptor</keyword>
<feature type="compositionally biased region" description="Low complexity" evidence="12">
    <location>
        <begin position="531"/>
        <end position="555"/>
    </location>
</feature>
<feature type="domain" description="NR LBD" evidence="14">
    <location>
        <begin position="272"/>
        <end position="504"/>
    </location>
</feature>
<evidence type="ECO:0000256" key="8">
    <source>
        <dbReference type="ARBA" id="ARBA00023163"/>
    </source>
</evidence>
<dbReference type="InterPro" id="IPR000536">
    <property type="entry name" value="Nucl_hrmn_rcpt_lig-bd"/>
</dbReference>
<feature type="compositionally biased region" description="Basic and acidic residues" evidence="12">
    <location>
        <begin position="34"/>
        <end position="45"/>
    </location>
</feature>
<comment type="caution">
    <text evidence="15">The sequence shown here is derived from an EMBL/GenBank/DDBJ whole genome shotgun (WGS) entry which is preliminary data.</text>
</comment>
<dbReference type="PRINTS" id="PR00398">
    <property type="entry name" value="STRDHORMONER"/>
</dbReference>
<dbReference type="Proteomes" id="UP001328107">
    <property type="component" value="Unassembled WGS sequence"/>
</dbReference>
<evidence type="ECO:0000256" key="3">
    <source>
        <dbReference type="ARBA" id="ARBA00022723"/>
    </source>
</evidence>
<feature type="compositionally biased region" description="Basic and acidic residues" evidence="12">
    <location>
        <begin position="11"/>
        <end position="26"/>
    </location>
</feature>
<dbReference type="SUPFAM" id="SSF57716">
    <property type="entry name" value="Glucocorticoid receptor-like (DNA-binding domain)"/>
    <property type="match status" value="1"/>
</dbReference>
<name>A0AAN4Z7S8_9BILA</name>
<organism evidence="15 16">
    <name type="scientific">Pristionchus mayeri</name>
    <dbReference type="NCBI Taxonomy" id="1317129"/>
    <lineage>
        <taxon>Eukaryota</taxon>
        <taxon>Metazoa</taxon>
        <taxon>Ecdysozoa</taxon>
        <taxon>Nematoda</taxon>
        <taxon>Chromadorea</taxon>
        <taxon>Rhabditida</taxon>
        <taxon>Rhabditina</taxon>
        <taxon>Diplogasteromorpha</taxon>
        <taxon>Diplogasteroidea</taxon>
        <taxon>Neodiplogasteridae</taxon>
        <taxon>Pristionchus</taxon>
    </lineage>
</organism>
<dbReference type="Pfam" id="PF00104">
    <property type="entry name" value="Hormone_recep"/>
    <property type="match status" value="1"/>
</dbReference>
<evidence type="ECO:0000313" key="16">
    <source>
        <dbReference type="Proteomes" id="UP001328107"/>
    </source>
</evidence>
<protein>
    <recommendedName>
        <fullName evidence="17">Nhr-35</fullName>
    </recommendedName>
</protein>
<dbReference type="CDD" id="cd06960">
    <property type="entry name" value="NR_DBD_HNF4A"/>
    <property type="match status" value="1"/>
</dbReference>
<keyword evidence="6 11" id="KW-0805">Transcription regulation</keyword>
<feature type="region of interest" description="Disordered" evidence="12">
    <location>
        <begin position="580"/>
        <end position="611"/>
    </location>
</feature>
<dbReference type="InterPro" id="IPR050274">
    <property type="entry name" value="Nuclear_hormone_rcpt_NR2"/>
</dbReference>
<gene>
    <name evidence="15" type="ORF">PMAYCL1PPCAC_04242</name>
</gene>
<keyword evidence="7 11" id="KW-0238">DNA-binding</keyword>
<dbReference type="FunFam" id="3.30.50.10:FF:000030">
    <property type="entry name" value="Nuclear Hormone Receptor family"/>
    <property type="match status" value="1"/>
</dbReference>
<evidence type="ECO:0000256" key="5">
    <source>
        <dbReference type="ARBA" id="ARBA00022833"/>
    </source>
</evidence>
<evidence type="ECO:0000259" key="13">
    <source>
        <dbReference type="PROSITE" id="PS51030"/>
    </source>
</evidence>
<dbReference type="PRINTS" id="PR00545">
    <property type="entry name" value="RETINOIDXR"/>
</dbReference>
<keyword evidence="16" id="KW-1185">Reference proteome</keyword>
<feature type="region of interest" description="Disordered" evidence="12">
    <location>
        <begin position="517"/>
        <end position="564"/>
    </location>
</feature>
<dbReference type="GO" id="GO:0003707">
    <property type="term" value="F:nuclear steroid receptor activity"/>
    <property type="evidence" value="ECO:0007669"/>
    <property type="project" value="InterPro"/>
</dbReference>
<dbReference type="SMART" id="SM00430">
    <property type="entry name" value="HOLI"/>
    <property type="match status" value="1"/>
</dbReference>
<feature type="region of interest" description="Disordered" evidence="12">
    <location>
        <begin position="170"/>
        <end position="238"/>
    </location>
</feature>
<evidence type="ECO:0000259" key="14">
    <source>
        <dbReference type="PROSITE" id="PS51843"/>
    </source>
</evidence>
<dbReference type="InterPro" id="IPR035500">
    <property type="entry name" value="NHR-like_dom_sf"/>
</dbReference>
<evidence type="ECO:0000256" key="6">
    <source>
        <dbReference type="ARBA" id="ARBA00023015"/>
    </source>
</evidence>
<comment type="similarity">
    <text evidence="2 11">Belongs to the nuclear hormone receptor family.</text>
</comment>
<keyword evidence="8 11" id="KW-0804">Transcription</keyword>
<dbReference type="InterPro" id="IPR000003">
    <property type="entry name" value="Retinoid-X_rcpt/HNF4"/>
</dbReference>
<keyword evidence="5 11" id="KW-0862">Zinc</keyword>
<dbReference type="GO" id="GO:0000978">
    <property type="term" value="F:RNA polymerase II cis-regulatory region sequence-specific DNA binding"/>
    <property type="evidence" value="ECO:0007669"/>
    <property type="project" value="InterPro"/>
</dbReference>
<evidence type="ECO:0008006" key="17">
    <source>
        <dbReference type="Google" id="ProtNLM"/>
    </source>
</evidence>
<feature type="compositionally biased region" description="Polar residues" evidence="12">
    <location>
        <begin position="227"/>
        <end position="238"/>
    </location>
</feature>